<reference evidence="1" key="1">
    <citation type="submission" date="2019-08" db="EMBL/GenBank/DDBJ databases">
        <authorList>
            <person name="Kucharzyk K."/>
            <person name="Murdoch R.W."/>
            <person name="Higgins S."/>
            <person name="Loffler F."/>
        </authorList>
    </citation>
    <scope>NUCLEOTIDE SEQUENCE</scope>
</reference>
<evidence type="ECO:0000313" key="1">
    <source>
        <dbReference type="EMBL" id="MPN11872.1"/>
    </source>
</evidence>
<dbReference type="EMBL" id="VSSQ01058144">
    <property type="protein sequence ID" value="MPN11872.1"/>
    <property type="molecule type" value="Genomic_DNA"/>
</dbReference>
<organism evidence="1">
    <name type="scientific">bioreactor metagenome</name>
    <dbReference type="NCBI Taxonomy" id="1076179"/>
    <lineage>
        <taxon>unclassified sequences</taxon>
        <taxon>metagenomes</taxon>
        <taxon>ecological metagenomes</taxon>
    </lineage>
</organism>
<comment type="caution">
    <text evidence="1">The sequence shown here is derived from an EMBL/GenBank/DDBJ whole genome shotgun (WGS) entry which is preliminary data.</text>
</comment>
<gene>
    <name evidence="1" type="ORF">SDC9_159180</name>
</gene>
<proteinExistence type="predicted"/>
<protein>
    <submittedName>
        <fullName evidence="1">Uncharacterized protein</fullName>
    </submittedName>
</protein>
<dbReference type="AlphaFoldDB" id="A0A645FEG9"/>
<name>A0A645FEG9_9ZZZZ</name>
<accession>A0A645FEG9</accession>
<sequence>MQEVHLAAAFEFTQHRFADDAAAGALHEGLDCQTLLRRGGDDRELAQAFHCQAERTRDGGGGQGQDVDLAAQGFQRFFLTHTETVLLVDDDQPQTLEHHVLLQQAMGADDDVHLAFAQMLQCLGLFLGGFEA</sequence>